<proteinExistence type="predicted"/>
<evidence type="ECO:0000313" key="3">
    <source>
        <dbReference type="Proteomes" id="UP001149074"/>
    </source>
</evidence>
<protein>
    <submittedName>
        <fullName evidence="2">Uncharacterized protein</fullName>
    </submittedName>
</protein>
<accession>A0A9W9FNW2</accession>
<dbReference type="AlphaFoldDB" id="A0A9W9FNW2"/>
<comment type="caution">
    <text evidence="2">The sequence shown here is derived from an EMBL/GenBank/DDBJ whole genome shotgun (WGS) entry which is preliminary data.</text>
</comment>
<evidence type="ECO:0000313" key="2">
    <source>
        <dbReference type="EMBL" id="KAJ5103593.1"/>
    </source>
</evidence>
<dbReference type="Proteomes" id="UP001149074">
    <property type="component" value="Unassembled WGS sequence"/>
</dbReference>
<keyword evidence="1" id="KW-0472">Membrane</keyword>
<gene>
    <name evidence="2" type="ORF">N7532_004122</name>
</gene>
<keyword evidence="3" id="KW-1185">Reference proteome</keyword>
<dbReference type="GeneID" id="81355595"/>
<dbReference type="OrthoDB" id="5043642at2759"/>
<keyword evidence="1" id="KW-1133">Transmembrane helix</keyword>
<reference evidence="2" key="1">
    <citation type="submission" date="2022-11" db="EMBL/GenBank/DDBJ databases">
        <authorList>
            <person name="Petersen C."/>
        </authorList>
    </citation>
    <scope>NUCLEOTIDE SEQUENCE</scope>
    <source>
        <strain evidence="2">IBT 30761</strain>
    </source>
</reference>
<sequence>MAEVVQKVLDVLLRSESPYLLFFLAIFLPGTCICAWRWIHQRKPSPIARSDHKKSGIKNEVPVITPLRDFSWQTTEPLQLRPFRGKEKYNLTMAIENLDPSELIQMDNTYEDRIKKRKSILDKHHDIVVATNEKSSKDIRIRTAVSELYTFVLGTYLPTRYPGMFRISHGAGNPSKTFENFVTGAKWPTRLAERTPTIQALEILTQTVDEEFFILLPDLSAPVDNPKYILQAYATCFPSGFNTSEKLGLRLADIHGPVPGYADKLERSMDRFFAKIDVGKFVKRVNWGVTTETDLFAAFGSMYASQNSDPQTEQVISPENLKVDQTVLRCERQTLHRLPQSRALVFAFHTYTYPLQQIKDEGMGEELATAIEGLKKGNIPNIYAYKRGDIWGQAVTQFLKS</sequence>
<evidence type="ECO:0000256" key="1">
    <source>
        <dbReference type="SAM" id="Phobius"/>
    </source>
</evidence>
<keyword evidence="1" id="KW-0812">Transmembrane</keyword>
<dbReference type="Pfam" id="PF11927">
    <property type="entry name" value="HODM_asu-like"/>
    <property type="match status" value="1"/>
</dbReference>
<reference evidence="2" key="2">
    <citation type="journal article" date="2023" name="IMA Fungus">
        <title>Comparative genomic study of the Penicillium genus elucidates a diverse pangenome and 15 lateral gene transfer events.</title>
        <authorList>
            <person name="Petersen C."/>
            <person name="Sorensen T."/>
            <person name="Nielsen M.R."/>
            <person name="Sondergaard T.E."/>
            <person name="Sorensen J.L."/>
            <person name="Fitzpatrick D.A."/>
            <person name="Frisvad J.C."/>
            <person name="Nielsen K.L."/>
        </authorList>
    </citation>
    <scope>NUCLEOTIDE SEQUENCE</scope>
    <source>
        <strain evidence="2">IBT 30761</strain>
    </source>
</reference>
<feature type="transmembrane region" description="Helical" evidence="1">
    <location>
        <begin position="20"/>
        <end position="39"/>
    </location>
</feature>
<dbReference type="RefSeq" id="XP_056476973.1">
    <property type="nucleotide sequence ID" value="XM_056616616.1"/>
</dbReference>
<name>A0A9W9FNW2_9EURO</name>
<organism evidence="2 3">
    <name type="scientific">Penicillium argentinense</name>
    <dbReference type="NCBI Taxonomy" id="1131581"/>
    <lineage>
        <taxon>Eukaryota</taxon>
        <taxon>Fungi</taxon>
        <taxon>Dikarya</taxon>
        <taxon>Ascomycota</taxon>
        <taxon>Pezizomycotina</taxon>
        <taxon>Eurotiomycetes</taxon>
        <taxon>Eurotiomycetidae</taxon>
        <taxon>Eurotiales</taxon>
        <taxon>Aspergillaceae</taxon>
        <taxon>Penicillium</taxon>
    </lineage>
</organism>
<dbReference type="InterPro" id="IPR021848">
    <property type="entry name" value="HODM_asu-like"/>
</dbReference>
<dbReference type="EMBL" id="JAPQKI010000004">
    <property type="protein sequence ID" value="KAJ5103593.1"/>
    <property type="molecule type" value="Genomic_DNA"/>
</dbReference>